<evidence type="ECO:0000256" key="1">
    <source>
        <dbReference type="SAM" id="MobiDB-lite"/>
    </source>
</evidence>
<gene>
    <name evidence="2" type="ORF">Pmi06nite_30980</name>
</gene>
<reference evidence="2 3" key="1">
    <citation type="submission" date="2021-01" db="EMBL/GenBank/DDBJ databases">
        <title>Whole genome shotgun sequence of Planotetraspora mira NBRC 15435.</title>
        <authorList>
            <person name="Komaki H."/>
            <person name="Tamura T."/>
        </authorList>
    </citation>
    <scope>NUCLEOTIDE SEQUENCE [LARGE SCALE GENOMIC DNA]</scope>
    <source>
        <strain evidence="2 3">NBRC 15435</strain>
    </source>
</reference>
<evidence type="ECO:0000313" key="3">
    <source>
        <dbReference type="Proteomes" id="UP000650628"/>
    </source>
</evidence>
<feature type="compositionally biased region" description="Basic and acidic residues" evidence="1">
    <location>
        <begin position="30"/>
        <end position="40"/>
    </location>
</feature>
<dbReference type="Proteomes" id="UP000650628">
    <property type="component" value="Unassembled WGS sequence"/>
</dbReference>
<accession>A0A8J3TPI6</accession>
<organism evidence="2 3">
    <name type="scientific">Planotetraspora mira</name>
    <dbReference type="NCBI Taxonomy" id="58121"/>
    <lineage>
        <taxon>Bacteria</taxon>
        <taxon>Bacillati</taxon>
        <taxon>Actinomycetota</taxon>
        <taxon>Actinomycetes</taxon>
        <taxon>Streptosporangiales</taxon>
        <taxon>Streptosporangiaceae</taxon>
        <taxon>Planotetraspora</taxon>
    </lineage>
</organism>
<dbReference type="AlphaFoldDB" id="A0A8J3TPI6"/>
<sequence length="58" mass="6238">MARWGIGAALMAFQDLSGFSVRLARPERRAGFPEEPDARKARAPMDWSSTGALASVCA</sequence>
<comment type="caution">
    <text evidence="2">The sequence shown here is derived from an EMBL/GenBank/DDBJ whole genome shotgun (WGS) entry which is preliminary data.</text>
</comment>
<keyword evidence="3" id="KW-1185">Reference proteome</keyword>
<dbReference type="EMBL" id="BOOO01000016">
    <property type="protein sequence ID" value="GII29656.1"/>
    <property type="molecule type" value="Genomic_DNA"/>
</dbReference>
<protein>
    <submittedName>
        <fullName evidence="2">Uncharacterized protein</fullName>
    </submittedName>
</protein>
<proteinExistence type="predicted"/>
<evidence type="ECO:0000313" key="2">
    <source>
        <dbReference type="EMBL" id="GII29656.1"/>
    </source>
</evidence>
<name>A0A8J3TPI6_9ACTN</name>
<feature type="region of interest" description="Disordered" evidence="1">
    <location>
        <begin position="30"/>
        <end position="58"/>
    </location>
</feature>